<organism evidence="9 10">
    <name type="scientific">Vanrija albida</name>
    <dbReference type="NCBI Taxonomy" id="181172"/>
    <lineage>
        <taxon>Eukaryota</taxon>
        <taxon>Fungi</taxon>
        <taxon>Dikarya</taxon>
        <taxon>Basidiomycota</taxon>
        <taxon>Agaricomycotina</taxon>
        <taxon>Tremellomycetes</taxon>
        <taxon>Trichosporonales</taxon>
        <taxon>Trichosporonaceae</taxon>
        <taxon>Vanrija</taxon>
    </lineage>
</organism>
<evidence type="ECO:0000256" key="8">
    <source>
        <dbReference type="SAM" id="MobiDB-lite"/>
    </source>
</evidence>
<name>A0ABR3PXL9_9TREE</name>
<dbReference type="Proteomes" id="UP001565368">
    <property type="component" value="Unassembled WGS sequence"/>
</dbReference>
<keyword evidence="2" id="KW-0698">rRNA processing</keyword>
<reference evidence="9 10" key="1">
    <citation type="submission" date="2023-08" db="EMBL/GenBank/DDBJ databases">
        <title>Annotated Genome Sequence of Vanrija albida AlHP1.</title>
        <authorList>
            <person name="Herzog R."/>
        </authorList>
    </citation>
    <scope>NUCLEOTIDE SEQUENCE [LARGE SCALE GENOMIC DNA]</scope>
    <source>
        <strain evidence="9 10">AlHP1</strain>
    </source>
</reference>
<evidence type="ECO:0000313" key="9">
    <source>
        <dbReference type="EMBL" id="KAL1407056.1"/>
    </source>
</evidence>
<dbReference type="EMBL" id="JBBXJM010000005">
    <property type="protein sequence ID" value="KAL1407056.1"/>
    <property type="molecule type" value="Genomic_DNA"/>
</dbReference>
<evidence type="ECO:0000256" key="6">
    <source>
        <dbReference type="ARBA" id="ARBA00025767"/>
    </source>
</evidence>
<evidence type="ECO:0000256" key="4">
    <source>
        <dbReference type="ARBA" id="ARBA00022737"/>
    </source>
</evidence>
<sequence>MSSTLGPRRRKRASDAAPSKHRKRNEEDEERDLESRLFGSRKPQREALLDDALSSDDEETGLGWMQDNELFTVDIPGDVSEDDLEPPTMEFPEEDEVPSVAKKAGSVWSDPADDAVVVSLQENKRLRKLKKKASNTSETADGKELQAKLRAQFEQLHPKPEWASRRLEGAVPSIHRLLNSTTSLIAKPEAKRSPLEPGFLDIQRLRNANEQNPTTGKKQASNAGFGVVDLAWHPSPRVPVLAVAGGDRRVRFFNIDGHTNAPLLTLNIPSLPLKRATFHPSGSSVLLTGSRPFYYTYDLAAQTCIRSPRNLFGSSPTPSSPQSLDRHAFSPDGSLLAVAGRRGCVSVVEWRSGGSNGVVVGELRSGRGGTVADLTWSDDGSQLNVLGGANGDEVEVWDIAERNVVRQWKDDRAFGGLVMRNSSEYTAIGSTTGIVNLYRNASLAGRKQQGNAVESFKSLEHLTTPISSIAFHPSQEIIASASGAKTDLLKLYHLPSGTAFSNWPTSSTPLGRVNSVKFSPGGEYLTTGNTKGAVLLWSLRHFAVDE</sequence>
<dbReference type="RefSeq" id="XP_069207000.1">
    <property type="nucleotide sequence ID" value="XM_069354929.1"/>
</dbReference>
<dbReference type="InterPro" id="IPR015943">
    <property type="entry name" value="WD40/YVTN_repeat-like_dom_sf"/>
</dbReference>
<feature type="repeat" description="WD" evidence="7">
    <location>
        <begin position="513"/>
        <end position="540"/>
    </location>
</feature>
<comment type="caution">
    <text evidence="9">The sequence shown here is derived from an EMBL/GenBank/DDBJ whole genome shotgun (WGS) entry which is preliminary data.</text>
</comment>
<keyword evidence="3 7" id="KW-0853">WD repeat</keyword>
<dbReference type="SMART" id="SM00320">
    <property type="entry name" value="WD40"/>
    <property type="match status" value="6"/>
</dbReference>
<dbReference type="InterPro" id="IPR001680">
    <property type="entry name" value="WD40_rpt"/>
</dbReference>
<keyword evidence="10" id="KW-1185">Reference proteome</keyword>
<feature type="compositionally biased region" description="Acidic residues" evidence="8">
    <location>
        <begin position="79"/>
        <end position="97"/>
    </location>
</feature>
<gene>
    <name evidence="9" type="primary">UTP18</name>
    <name evidence="9" type="ORF">Q8F55_006469</name>
</gene>
<feature type="region of interest" description="Disordered" evidence="8">
    <location>
        <begin position="1"/>
        <end position="106"/>
    </location>
</feature>
<dbReference type="InterPro" id="IPR036322">
    <property type="entry name" value="WD40_repeat_dom_sf"/>
</dbReference>
<comment type="similarity">
    <text evidence="6">Belongs to the WD repeat UTP18 family.</text>
</comment>
<accession>A0ABR3PXL9</accession>
<dbReference type="InterPro" id="IPR045161">
    <property type="entry name" value="Utp18"/>
</dbReference>
<evidence type="ECO:0000256" key="1">
    <source>
        <dbReference type="ARBA" id="ARBA00004604"/>
    </source>
</evidence>
<dbReference type="SUPFAM" id="SSF50978">
    <property type="entry name" value="WD40 repeat-like"/>
    <property type="match status" value="1"/>
</dbReference>
<dbReference type="Pfam" id="PF00400">
    <property type="entry name" value="WD40"/>
    <property type="match status" value="2"/>
</dbReference>
<dbReference type="PROSITE" id="PS50294">
    <property type="entry name" value="WD_REPEATS_REGION"/>
    <property type="match status" value="1"/>
</dbReference>
<dbReference type="GeneID" id="95987512"/>
<dbReference type="Gene3D" id="2.130.10.10">
    <property type="entry name" value="YVTN repeat-like/Quinoprotein amine dehydrogenase"/>
    <property type="match status" value="1"/>
</dbReference>
<evidence type="ECO:0000256" key="2">
    <source>
        <dbReference type="ARBA" id="ARBA00022552"/>
    </source>
</evidence>
<dbReference type="PANTHER" id="PTHR18359:SF0">
    <property type="entry name" value="U3 SMALL NUCLEOLAR RNA-ASSOCIATED PROTEIN 18 HOMOLOG"/>
    <property type="match status" value="1"/>
</dbReference>
<proteinExistence type="inferred from homology"/>
<keyword evidence="5" id="KW-0539">Nucleus</keyword>
<evidence type="ECO:0000313" key="10">
    <source>
        <dbReference type="Proteomes" id="UP001565368"/>
    </source>
</evidence>
<evidence type="ECO:0000256" key="5">
    <source>
        <dbReference type="ARBA" id="ARBA00023242"/>
    </source>
</evidence>
<protein>
    <submittedName>
        <fullName evidence="9">U3 snoRNP protein</fullName>
    </submittedName>
</protein>
<dbReference type="PROSITE" id="PS50082">
    <property type="entry name" value="WD_REPEATS_2"/>
    <property type="match status" value="1"/>
</dbReference>
<comment type="subcellular location">
    <subcellularLocation>
        <location evidence="1">Nucleus</location>
        <location evidence="1">Nucleolus</location>
    </subcellularLocation>
</comment>
<dbReference type="PANTHER" id="PTHR18359">
    <property type="entry name" value="WD-REPEAT PROTEIN-RELATED"/>
    <property type="match status" value="1"/>
</dbReference>
<evidence type="ECO:0000256" key="3">
    <source>
        <dbReference type="ARBA" id="ARBA00022574"/>
    </source>
</evidence>
<keyword evidence="4" id="KW-0677">Repeat</keyword>
<evidence type="ECO:0000256" key="7">
    <source>
        <dbReference type="PROSITE-ProRule" id="PRU00221"/>
    </source>
</evidence>